<dbReference type="RefSeq" id="WP_119836124.1">
    <property type="nucleotide sequence ID" value="NZ_CP032514.1"/>
</dbReference>
<gene>
    <name evidence="4" type="ORF">D5R93_08725</name>
</gene>
<reference evidence="4 5" key="1">
    <citation type="submission" date="2018-09" db="EMBL/GenBank/DDBJ databases">
        <authorList>
            <person name="Li J."/>
        </authorList>
    </citation>
    <scope>NUCLEOTIDE SEQUENCE [LARGE SCALE GENOMIC DNA]</scope>
    <source>
        <strain evidence="4 5">2129</strain>
    </source>
</reference>
<dbReference type="InterPro" id="IPR036663">
    <property type="entry name" value="Fumarylacetoacetase_C_sf"/>
</dbReference>
<dbReference type="Gene3D" id="3.90.850.10">
    <property type="entry name" value="Fumarylacetoacetase-like, C-terminal domain"/>
    <property type="match status" value="1"/>
</dbReference>
<feature type="domain" description="Fumarylacetoacetase-like C-terminal" evidence="2">
    <location>
        <begin position="70"/>
        <end position="273"/>
    </location>
</feature>
<evidence type="ECO:0000259" key="3">
    <source>
        <dbReference type="Pfam" id="PF10370"/>
    </source>
</evidence>
<dbReference type="Gene3D" id="2.30.30.370">
    <property type="entry name" value="FAH"/>
    <property type="match status" value="1"/>
</dbReference>
<feature type="domain" description="Rv2993c-like N-terminal" evidence="3">
    <location>
        <begin position="1"/>
        <end position="64"/>
    </location>
</feature>
<dbReference type="PANTHER" id="PTHR11820">
    <property type="entry name" value="ACYLPYRUVASE"/>
    <property type="match status" value="1"/>
</dbReference>
<keyword evidence="1" id="KW-0479">Metal-binding</keyword>
<evidence type="ECO:0000313" key="5">
    <source>
        <dbReference type="Proteomes" id="UP000273001"/>
    </source>
</evidence>
<evidence type="ECO:0000259" key="2">
    <source>
        <dbReference type="Pfam" id="PF01557"/>
    </source>
</evidence>
<dbReference type="EMBL" id="CP032514">
    <property type="protein sequence ID" value="AYD90074.1"/>
    <property type="molecule type" value="Genomic_DNA"/>
</dbReference>
<protein>
    <submittedName>
        <fullName evidence="4">DUF2437 domain-containing protein</fullName>
    </submittedName>
</protein>
<dbReference type="PANTHER" id="PTHR11820:SF7">
    <property type="entry name" value="ACYLPYRUVASE FAHD1, MITOCHONDRIAL"/>
    <property type="match status" value="1"/>
</dbReference>
<organism evidence="4 5">
    <name type="scientific">Actinomyces lilanjuaniae</name>
    <dbReference type="NCBI Taxonomy" id="2321394"/>
    <lineage>
        <taxon>Bacteria</taxon>
        <taxon>Bacillati</taxon>
        <taxon>Actinomycetota</taxon>
        <taxon>Actinomycetes</taxon>
        <taxon>Actinomycetales</taxon>
        <taxon>Actinomycetaceae</taxon>
        <taxon>Actinomyces</taxon>
    </lineage>
</organism>
<proteinExistence type="predicted"/>
<dbReference type="SUPFAM" id="SSF56529">
    <property type="entry name" value="FAH"/>
    <property type="match status" value="1"/>
</dbReference>
<dbReference type="Pfam" id="PF01557">
    <property type="entry name" value="FAA_hydrolase"/>
    <property type="match status" value="1"/>
</dbReference>
<keyword evidence="5" id="KW-1185">Reference proteome</keyword>
<sequence length="275" mass="29575">MRIARFSTGDEPRYGIVQGVPDTETTPSGDCDGHLLVLRGDPLFSLPEATGEVVELRDARLLSPVIPRSKVVGVGSNYREHALEMGQPGPPETPVVFLKPNTSVIGPDVPVVLPGWTSEVSYEAELAVVVRTLAKDVSVQDVPDVVLGYTVANDVTARDCQRTEPQWVRAKGFDTSCPLGPWIEVPEPGREPAFDPADTVVRARVDGVLVQEGRTRDMVRSIAELVSYVSTVFTLLPGDVVLTGTPAGVGEIRAGQRVEVEVEGIGSFSNPVVRR</sequence>
<dbReference type="InterPro" id="IPR018833">
    <property type="entry name" value="Rv2993c-like_N"/>
</dbReference>
<accession>A0ABM6Z3Z7</accession>
<evidence type="ECO:0000256" key="1">
    <source>
        <dbReference type="ARBA" id="ARBA00022723"/>
    </source>
</evidence>
<name>A0ABM6Z3Z7_9ACTO</name>
<dbReference type="Pfam" id="PF10370">
    <property type="entry name" value="Rv2993c-like_N"/>
    <property type="match status" value="1"/>
</dbReference>
<dbReference type="InterPro" id="IPR011234">
    <property type="entry name" value="Fumarylacetoacetase-like_C"/>
</dbReference>
<dbReference type="Proteomes" id="UP000273001">
    <property type="component" value="Chromosome"/>
</dbReference>
<evidence type="ECO:0000313" key="4">
    <source>
        <dbReference type="EMBL" id="AYD90074.1"/>
    </source>
</evidence>